<feature type="transmembrane region" description="Helical" evidence="1">
    <location>
        <begin position="35"/>
        <end position="54"/>
    </location>
</feature>
<accession>A0A021VR21</accession>
<keyword evidence="1" id="KW-1133">Transmembrane helix</keyword>
<dbReference type="Proteomes" id="UP000019753">
    <property type="component" value="Unassembled WGS sequence"/>
</dbReference>
<dbReference type="RefSeq" id="WP_034227886.1">
    <property type="nucleotide sequence ID" value="NZ_AXCW01000232.1"/>
</dbReference>
<dbReference type="AlphaFoldDB" id="A0A021VR21"/>
<dbReference type="OrthoDB" id="5120920at2"/>
<gene>
    <name evidence="2" type="ORF">N866_08210</name>
</gene>
<organism evidence="2 3">
    <name type="scientific">Actinotalea ferrariae CF5-4</name>
    <dbReference type="NCBI Taxonomy" id="948458"/>
    <lineage>
        <taxon>Bacteria</taxon>
        <taxon>Bacillati</taxon>
        <taxon>Actinomycetota</taxon>
        <taxon>Actinomycetes</taxon>
        <taxon>Micrococcales</taxon>
        <taxon>Cellulomonadaceae</taxon>
        <taxon>Actinotalea</taxon>
    </lineage>
</organism>
<name>A0A021VR21_9CELL</name>
<protein>
    <submittedName>
        <fullName evidence="2">Uncharacterized protein</fullName>
    </submittedName>
</protein>
<evidence type="ECO:0000313" key="3">
    <source>
        <dbReference type="Proteomes" id="UP000019753"/>
    </source>
</evidence>
<sequence length="83" mass="8905">MSNAIVSLIRTYVPVAVGALIAWLISLGIEVDAETQAGLVVSMTGLAVAAYYTLVRLLERKWPAVGVLLGVPRQPEYEGRHVA</sequence>
<keyword evidence="1" id="KW-0812">Transmembrane</keyword>
<dbReference type="EMBL" id="AXCW01000232">
    <property type="protein sequence ID" value="EYR62480.1"/>
    <property type="molecule type" value="Genomic_DNA"/>
</dbReference>
<keyword evidence="3" id="KW-1185">Reference proteome</keyword>
<reference evidence="2 3" key="1">
    <citation type="submission" date="2014-01" db="EMBL/GenBank/DDBJ databases">
        <title>Actinotalea ferrariae CF5-4.</title>
        <authorList>
            <person name="Chen F."/>
            <person name="Li Y."/>
            <person name="Wang G."/>
        </authorList>
    </citation>
    <scope>NUCLEOTIDE SEQUENCE [LARGE SCALE GENOMIC DNA]</scope>
    <source>
        <strain evidence="2 3">CF5-4</strain>
    </source>
</reference>
<evidence type="ECO:0000313" key="2">
    <source>
        <dbReference type="EMBL" id="EYR62480.1"/>
    </source>
</evidence>
<feature type="transmembrane region" description="Helical" evidence="1">
    <location>
        <begin position="12"/>
        <end position="29"/>
    </location>
</feature>
<comment type="caution">
    <text evidence="2">The sequence shown here is derived from an EMBL/GenBank/DDBJ whole genome shotgun (WGS) entry which is preliminary data.</text>
</comment>
<proteinExistence type="predicted"/>
<keyword evidence="1" id="KW-0472">Membrane</keyword>
<evidence type="ECO:0000256" key="1">
    <source>
        <dbReference type="SAM" id="Phobius"/>
    </source>
</evidence>